<keyword evidence="10" id="KW-0675">Receptor</keyword>
<keyword evidence="5" id="KW-0732">Signal</keyword>
<evidence type="ECO:0000256" key="14">
    <source>
        <dbReference type="SAM" id="Phobius"/>
    </source>
</evidence>
<dbReference type="CDD" id="cd14042">
    <property type="entry name" value="PK_GC-A_B"/>
    <property type="match status" value="1"/>
</dbReference>
<dbReference type="PANTHER" id="PTHR11920">
    <property type="entry name" value="GUANYLYL CYCLASE"/>
    <property type="match status" value="1"/>
</dbReference>
<keyword evidence="11" id="KW-0325">Glycoprotein</keyword>
<keyword evidence="12" id="KW-0456">Lyase</keyword>
<evidence type="ECO:0000256" key="2">
    <source>
        <dbReference type="ARBA" id="ARBA00004479"/>
    </source>
</evidence>
<evidence type="ECO:0000256" key="8">
    <source>
        <dbReference type="ARBA" id="ARBA00023134"/>
    </source>
</evidence>
<protein>
    <recommendedName>
        <fullName evidence="3">guanylate cyclase</fullName>
        <ecNumber evidence="3">4.6.1.2</ecNumber>
    </recommendedName>
</protein>
<keyword evidence="17" id="KW-1185">Reference proteome</keyword>
<evidence type="ECO:0000256" key="7">
    <source>
        <dbReference type="ARBA" id="ARBA00022989"/>
    </source>
</evidence>
<name>A0AAN8XH45_HALRR</name>
<organism evidence="16 17">
    <name type="scientific">Halocaridina rubra</name>
    <name type="common">Hawaiian red shrimp</name>
    <dbReference type="NCBI Taxonomy" id="373956"/>
    <lineage>
        <taxon>Eukaryota</taxon>
        <taxon>Metazoa</taxon>
        <taxon>Ecdysozoa</taxon>
        <taxon>Arthropoda</taxon>
        <taxon>Crustacea</taxon>
        <taxon>Multicrustacea</taxon>
        <taxon>Malacostraca</taxon>
        <taxon>Eumalacostraca</taxon>
        <taxon>Eucarida</taxon>
        <taxon>Decapoda</taxon>
        <taxon>Pleocyemata</taxon>
        <taxon>Caridea</taxon>
        <taxon>Atyoidea</taxon>
        <taxon>Atyidae</taxon>
        <taxon>Halocaridina</taxon>
    </lineage>
</organism>
<evidence type="ECO:0000256" key="13">
    <source>
        <dbReference type="ARBA" id="ARBA00023293"/>
    </source>
</evidence>
<feature type="transmembrane region" description="Helical" evidence="14">
    <location>
        <begin position="103"/>
        <end position="124"/>
    </location>
</feature>
<dbReference type="Proteomes" id="UP001381693">
    <property type="component" value="Unassembled WGS sequence"/>
</dbReference>
<keyword evidence="7 14" id="KW-1133">Transmembrane helix</keyword>
<dbReference type="SMART" id="SM00220">
    <property type="entry name" value="S_TKc"/>
    <property type="match status" value="1"/>
</dbReference>
<dbReference type="EMBL" id="JAXCGZ010002141">
    <property type="protein sequence ID" value="KAK7084330.1"/>
    <property type="molecule type" value="Genomic_DNA"/>
</dbReference>
<dbReference type="GO" id="GO:0005525">
    <property type="term" value="F:GTP binding"/>
    <property type="evidence" value="ECO:0007669"/>
    <property type="project" value="UniProtKB-KW"/>
</dbReference>
<dbReference type="EC" id="4.6.1.2" evidence="3"/>
<keyword evidence="8" id="KW-0342">GTP-binding</keyword>
<evidence type="ECO:0000313" key="17">
    <source>
        <dbReference type="Proteomes" id="UP001381693"/>
    </source>
</evidence>
<keyword evidence="9 14" id="KW-0472">Membrane</keyword>
<evidence type="ECO:0000256" key="11">
    <source>
        <dbReference type="ARBA" id="ARBA00023180"/>
    </source>
</evidence>
<dbReference type="Gene3D" id="1.10.510.10">
    <property type="entry name" value="Transferase(Phosphotransferase) domain 1"/>
    <property type="match status" value="1"/>
</dbReference>
<comment type="subcellular location">
    <subcellularLocation>
        <location evidence="2">Membrane</location>
        <topology evidence="2">Single-pass type I membrane protein</topology>
    </subcellularLocation>
</comment>
<dbReference type="PANTHER" id="PTHR11920:SF501">
    <property type="entry name" value="GUANYLATE CYCLASE 32E"/>
    <property type="match status" value="1"/>
</dbReference>
<sequence length="447" mass="50779">MIGRVKEVHAFRGVAAGMSDNFLVDAKVVVAKDWGNRVGGCRREMVKAEELKKPEKRQEYQDRLKVAYDRTLTMKKVIKWLGDGPPKDAPKCGFSFEKCDRKWHTLVVGLIVTVVLLVAILFLFRHYRYEHKLACLLWKIEMKDVKIINTEILPLGHINSNTIQVYRQSLFAGGNNDTPAEGAETPAEGPRMSYCKIGVYKGNIIAIKRVEKRSMDLTRSLRKELKQMRDVRHENLLPFIGASVDTGNICVLAAYCARGSLQDVLQNDDVLLDNMFVASLIADLIKGMIYLHESEIISHGNLRSSNCLIDSRWVLQVADFGLHEFKASPESVCDSRKKLWRAPELLRAPETHPRGTQKGDVYSFGIILYEVFGRKGPWGSLMQTFSVQELLSNITSGTDPPLRPPLDALKKAPEYVHRCLRECWVEDPDERPDFKLVRIRIKEMQAG</sequence>
<evidence type="ECO:0000256" key="3">
    <source>
        <dbReference type="ARBA" id="ARBA00012202"/>
    </source>
</evidence>
<evidence type="ECO:0000256" key="6">
    <source>
        <dbReference type="ARBA" id="ARBA00022741"/>
    </source>
</evidence>
<feature type="non-terminal residue" evidence="16">
    <location>
        <position position="447"/>
    </location>
</feature>
<dbReference type="GO" id="GO:0001653">
    <property type="term" value="F:peptide receptor activity"/>
    <property type="evidence" value="ECO:0007669"/>
    <property type="project" value="TreeGrafter"/>
</dbReference>
<dbReference type="GO" id="GO:0005886">
    <property type="term" value="C:plasma membrane"/>
    <property type="evidence" value="ECO:0007669"/>
    <property type="project" value="TreeGrafter"/>
</dbReference>
<evidence type="ECO:0000256" key="5">
    <source>
        <dbReference type="ARBA" id="ARBA00022729"/>
    </source>
</evidence>
<evidence type="ECO:0000256" key="1">
    <source>
        <dbReference type="ARBA" id="ARBA00001436"/>
    </source>
</evidence>
<keyword evidence="4 14" id="KW-0812">Transmembrane</keyword>
<dbReference type="GO" id="GO:0004016">
    <property type="term" value="F:adenylate cyclase activity"/>
    <property type="evidence" value="ECO:0007669"/>
    <property type="project" value="TreeGrafter"/>
</dbReference>
<dbReference type="PROSITE" id="PS50011">
    <property type="entry name" value="PROTEIN_KINASE_DOM"/>
    <property type="match status" value="1"/>
</dbReference>
<dbReference type="GO" id="GO:0005524">
    <property type="term" value="F:ATP binding"/>
    <property type="evidence" value="ECO:0007669"/>
    <property type="project" value="InterPro"/>
</dbReference>
<dbReference type="FunFam" id="1.10.510.10:FF:000420">
    <property type="entry name" value="Guanylate cyclase"/>
    <property type="match status" value="1"/>
</dbReference>
<comment type="catalytic activity">
    <reaction evidence="1">
        <text>GTP = 3',5'-cyclic GMP + diphosphate</text>
        <dbReference type="Rhea" id="RHEA:13665"/>
        <dbReference type="ChEBI" id="CHEBI:33019"/>
        <dbReference type="ChEBI" id="CHEBI:37565"/>
        <dbReference type="ChEBI" id="CHEBI:57746"/>
        <dbReference type="EC" id="4.6.1.2"/>
    </reaction>
</comment>
<reference evidence="16 17" key="1">
    <citation type="submission" date="2023-11" db="EMBL/GenBank/DDBJ databases">
        <title>Halocaridina rubra genome assembly.</title>
        <authorList>
            <person name="Smith C."/>
        </authorList>
    </citation>
    <scope>NUCLEOTIDE SEQUENCE [LARGE SCALE GENOMIC DNA]</scope>
    <source>
        <strain evidence="16">EP-1</strain>
        <tissue evidence="16">Whole</tissue>
    </source>
</reference>
<evidence type="ECO:0000256" key="9">
    <source>
        <dbReference type="ARBA" id="ARBA00023136"/>
    </source>
</evidence>
<evidence type="ECO:0000256" key="12">
    <source>
        <dbReference type="ARBA" id="ARBA00023239"/>
    </source>
</evidence>
<evidence type="ECO:0000256" key="4">
    <source>
        <dbReference type="ARBA" id="ARBA00022692"/>
    </source>
</evidence>
<dbReference type="InterPro" id="IPR001245">
    <property type="entry name" value="Ser-Thr/Tyr_kinase_cat_dom"/>
</dbReference>
<keyword evidence="13" id="KW-0141">cGMP biosynthesis</keyword>
<dbReference type="GO" id="GO:0004672">
    <property type="term" value="F:protein kinase activity"/>
    <property type="evidence" value="ECO:0007669"/>
    <property type="project" value="InterPro"/>
</dbReference>
<comment type="caution">
    <text evidence="16">The sequence shown here is derived from an EMBL/GenBank/DDBJ whole genome shotgun (WGS) entry which is preliminary data.</text>
</comment>
<dbReference type="Pfam" id="PF07714">
    <property type="entry name" value="PK_Tyr_Ser-Thr"/>
    <property type="match status" value="1"/>
</dbReference>
<dbReference type="GO" id="GO:0007168">
    <property type="term" value="P:receptor guanylyl cyclase signaling pathway"/>
    <property type="evidence" value="ECO:0007669"/>
    <property type="project" value="TreeGrafter"/>
</dbReference>
<evidence type="ECO:0000259" key="15">
    <source>
        <dbReference type="PROSITE" id="PS50011"/>
    </source>
</evidence>
<dbReference type="SUPFAM" id="SSF56112">
    <property type="entry name" value="Protein kinase-like (PK-like)"/>
    <property type="match status" value="1"/>
</dbReference>
<evidence type="ECO:0000313" key="16">
    <source>
        <dbReference type="EMBL" id="KAK7084330.1"/>
    </source>
</evidence>
<dbReference type="GO" id="GO:0004383">
    <property type="term" value="F:guanylate cyclase activity"/>
    <property type="evidence" value="ECO:0007669"/>
    <property type="project" value="UniProtKB-EC"/>
</dbReference>
<feature type="domain" description="Protein kinase" evidence="15">
    <location>
        <begin position="165"/>
        <end position="441"/>
    </location>
</feature>
<evidence type="ECO:0000256" key="10">
    <source>
        <dbReference type="ARBA" id="ARBA00023170"/>
    </source>
</evidence>
<dbReference type="InterPro" id="IPR011009">
    <property type="entry name" value="Kinase-like_dom_sf"/>
</dbReference>
<proteinExistence type="predicted"/>
<gene>
    <name evidence="16" type="ORF">SK128_003435</name>
</gene>
<dbReference type="AlphaFoldDB" id="A0AAN8XH45"/>
<dbReference type="InterPro" id="IPR000719">
    <property type="entry name" value="Prot_kinase_dom"/>
</dbReference>
<accession>A0AAN8XH45</accession>
<keyword evidence="6" id="KW-0547">Nucleotide-binding</keyword>
<dbReference type="InterPro" id="IPR050401">
    <property type="entry name" value="Cyclic_nucleotide_synthase"/>
</dbReference>